<organism evidence="1">
    <name type="scientific">Rhizophora mucronata</name>
    <name type="common">Asiatic mangrove</name>
    <dbReference type="NCBI Taxonomy" id="61149"/>
    <lineage>
        <taxon>Eukaryota</taxon>
        <taxon>Viridiplantae</taxon>
        <taxon>Streptophyta</taxon>
        <taxon>Embryophyta</taxon>
        <taxon>Tracheophyta</taxon>
        <taxon>Spermatophyta</taxon>
        <taxon>Magnoliopsida</taxon>
        <taxon>eudicotyledons</taxon>
        <taxon>Gunneridae</taxon>
        <taxon>Pentapetalae</taxon>
        <taxon>rosids</taxon>
        <taxon>fabids</taxon>
        <taxon>Malpighiales</taxon>
        <taxon>Rhizophoraceae</taxon>
        <taxon>Rhizophora</taxon>
    </lineage>
</organism>
<dbReference type="AlphaFoldDB" id="A0A2P2P7Q7"/>
<protein>
    <submittedName>
        <fullName evidence="1">Uncharacterized protein</fullName>
    </submittedName>
</protein>
<evidence type="ECO:0000313" key="1">
    <source>
        <dbReference type="EMBL" id="MBX50683.1"/>
    </source>
</evidence>
<proteinExistence type="predicted"/>
<dbReference type="EMBL" id="GGEC01070199">
    <property type="protein sequence ID" value="MBX50683.1"/>
    <property type="molecule type" value="Transcribed_RNA"/>
</dbReference>
<reference evidence="1" key="1">
    <citation type="submission" date="2018-02" db="EMBL/GenBank/DDBJ databases">
        <title>Rhizophora mucronata_Transcriptome.</title>
        <authorList>
            <person name="Meera S.P."/>
            <person name="Sreeshan A."/>
            <person name="Augustine A."/>
        </authorList>
    </citation>
    <scope>NUCLEOTIDE SEQUENCE</scope>
    <source>
        <tissue evidence="1">Leaf</tissue>
    </source>
</reference>
<name>A0A2P2P7Q7_RHIMU</name>
<sequence>MNESSNSVTHFWLQLVQKQSSIFFLFDTLLSLQIL</sequence>
<accession>A0A2P2P7Q7</accession>